<gene>
    <name evidence="3" type="ORF">A4S15_00750</name>
</gene>
<dbReference type="EMBL" id="LWDL01000026">
    <property type="protein sequence ID" value="OQW50205.1"/>
    <property type="molecule type" value="Genomic_DNA"/>
</dbReference>
<name>A0A1W9HRX0_9HYPH</name>
<feature type="transmembrane region" description="Helical" evidence="1">
    <location>
        <begin position="190"/>
        <end position="210"/>
    </location>
</feature>
<keyword evidence="1" id="KW-0812">Transmembrane</keyword>
<feature type="transmembrane region" description="Helical" evidence="1">
    <location>
        <begin position="216"/>
        <end position="236"/>
    </location>
</feature>
<evidence type="ECO:0000256" key="1">
    <source>
        <dbReference type="SAM" id="Phobius"/>
    </source>
</evidence>
<comment type="caution">
    <text evidence="3">The sequence shown here is derived from an EMBL/GenBank/DDBJ whole genome shotgun (WGS) entry which is preliminary data.</text>
</comment>
<proteinExistence type="predicted"/>
<reference evidence="3 4" key="1">
    <citation type="journal article" date="2017" name="Water Res.">
        <title>Comammox in drinking water systems.</title>
        <authorList>
            <person name="Wang Y."/>
            <person name="Ma L."/>
            <person name="Mao Y."/>
            <person name="Jiang X."/>
            <person name="Xia Y."/>
            <person name="Yu K."/>
            <person name="Li B."/>
            <person name="Zhang T."/>
        </authorList>
    </citation>
    <scope>NUCLEOTIDE SEQUENCE [LARGE SCALE GENOMIC DNA]</scope>
    <source>
        <strain evidence="3">SG_bin8</strain>
    </source>
</reference>
<dbReference type="SUPFAM" id="SSF103481">
    <property type="entry name" value="Multidrug resistance efflux transporter EmrE"/>
    <property type="match status" value="2"/>
</dbReference>
<keyword evidence="1" id="KW-1133">Transmembrane helix</keyword>
<keyword evidence="1" id="KW-0472">Membrane</keyword>
<feature type="domain" description="EamA" evidence="2">
    <location>
        <begin position="159"/>
        <end position="286"/>
    </location>
</feature>
<evidence type="ECO:0000259" key="2">
    <source>
        <dbReference type="Pfam" id="PF00892"/>
    </source>
</evidence>
<feature type="transmembrane region" description="Helical" evidence="1">
    <location>
        <begin position="16"/>
        <end position="34"/>
    </location>
</feature>
<feature type="transmembrane region" description="Helical" evidence="1">
    <location>
        <begin position="160"/>
        <end position="178"/>
    </location>
</feature>
<dbReference type="Proteomes" id="UP000192872">
    <property type="component" value="Unassembled WGS sequence"/>
</dbReference>
<dbReference type="AlphaFoldDB" id="A0A1W9HRX0"/>
<feature type="transmembrane region" description="Helical" evidence="1">
    <location>
        <begin position="54"/>
        <end position="74"/>
    </location>
</feature>
<evidence type="ECO:0000313" key="4">
    <source>
        <dbReference type="Proteomes" id="UP000192872"/>
    </source>
</evidence>
<sequence length="299" mass="33160">MIEPTPSQAFRRRNRMGAIGFICAAILCFTFLDTTAKYLVRQNIPAIEVVWARYVGHAGLMLIFVNPWTVKGLFVTKRPWLQFARSILLFLSTFANFVALKYLQLAETISILFATPFLVALLAGVFFGQWIGRRQWLAIGIGFAGVLIVTRPGFGQVHWAVSLSCISALCYAIYNLMTRVLAAHDPTTTTLVYSALAGAVILTPAVPFFYVPPADLMTVLLMASTGMWGLIGHWLLIAAHRHVAAQDLSPFIYTQIVWMTVSGWLVFGDIPGLYTLVGASIVVASGLYLLWLERQRGRE</sequence>
<dbReference type="InterPro" id="IPR037185">
    <property type="entry name" value="EmrE-like"/>
</dbReference>
<accession>A0A1W9HRX0</accession>
<feature type="transmembrane region" description="Helical" evidence="1">
    <location>
        <begin position="248"/>
        <end position="267"/>
    </location>
</feature>
<feature type="domain" description="EamA" evidence="2">
    <location>
        <begin position="18"/>
        <end position="150"/>
    </location>
</feature>
<evidence type="ECO:0000313" key="3">
    <source>
        <dbReference type="EMBL" id="OQW50205.1"/>
    </source>
</evidence>
<dbReference type="PANTHER" id="PTHR22911">
    <property type="entry name" value="ACYL-MALONYL CONDENSING ENZYME-RELATED"/>
    <property type="match status" value="1"/>
</dbReference>
<feature type="transmembrane region" description="Helical" evidence="1">
    <location>
        <begin position="135"/>
        <end position="154"/>
    </location>
</feature>
<dbReference type="Pfam" id="PF00892">
    <property type="entry name" value="EamA"/>
    <property type="match status" value="2"/>
</dbReference>
<feature type="transmembrane region" description="Helical" evidence="1">
    <location>
        <begin position="86"/>
        <end position="103"/>
    </location>
</feature>
<dbReference type="STRING" id="1827387.A4S15_00750"/>
<dbReference type="GO" id="GO:0016020">
    <property type="term" value="C:membrane"/>
    <property type="evidence" value="ECO:0007669"/>
    <property type="project" value="InterPro"/>
</dbReference>
<dbReference type="PANTHER" id="PTHR22911:SF103">
    <property type="entry name" value="BLR2811 PROTEIN"/>
    <property type="match status" value="1"/>
</dbReference>
<dbReference type="InterPro" id="IPR000620">
    <property type="entry name" value="EamA_dom"/>
</dbReference>
<protein>
    <submittedName>
        <fullName evidence="3">Multidrug transporter</fullName>
    </submittedName>
</protein>
<organism evidence="3 4">
    <name type="scientific">Candidatus Raskinella chloraquaticus</name>
    <dbReference type="NCBI Taxonomy" id="1951219"/>
    <lineage>
        <taxon>Bacteria</taxon>
        <taxon>Pseudomonadati</taxon>
        <taxon>Pseudomonadota</taxon>
        <taxon>Alphaproteobacteria</taxon>
        <taxon>Hyphomicrobiales</taxon>
        <taxon>Phreatobacteraceae</taxon>
        <taxon>Candidatus Raskinella</taxon>
    </lineage>
</organism>
<feature type="transmembrane region" description="Helical" evidence="1">
    <location>
        <begin position="109"/>
        <end position="128"/>
    </location>
</feature>
<feature type="transmembrane region" description="Helical" evidence="1">
    <location>
        <begin position="273"/>
        <end position="292"/>
    </location>
</feature>